<evidence type="ECO:0000313" key="3">
    <source>
        <dbReference type="Proteomes" id="UP001252243"/>
    </source>
</evidence>
<gene>
    <name evidence="2" type="ORF">J2X01_002660</name>
</gene>
<feature type="region of interest" description="Disordered" evidence="1">
    <location>
        <begin position="169"/>
        <end position="208"/>
    </location>
</feature>
<feature type="region of interest" description="Disordered" evidence="1">
    <location>
        <begin position="1"/>
        <end position="31"/>
    </location>
</feature>
<dbReference type="Proteomes" id="UP001252243">
    <property type="component" value="Unassembled WGS sequence"/>
</dbReference>
<dbReference type="EMBL" id="JAVDVQ010000010">
    <property type="protein sequence ID" value="MDR7083366.1"/>
    <property type="molecule type" value="Genomic_DNA"/>
</dbReference>
<proteinExistence type="predicted"/>
<comment type="caution">
    <text evidence="2">The sequence shown here is derived from an EMBL/GenBank/DDBJ whole genome shotgun (WGS) entry which is preliminary data.</text>
</comment>
<reference evidence="2 3" key="1">
    <citation type="submission" date="2023-07" db="EMBL/GenBank/DDBJ databases">
        <title>Sorghum-associated microbial communities from plants grown in Nebraska, USA.</title>
        <authorList>
            <person name="Schachtman D."/>
        </authorList>
    </citation>
    <scope>NUCLEOTIDE SEQUENCE [LARGE SCALE GENOMIC DNA]</scope>
    <source>
        <strain evidence="2 3">BE167</strain>
    </source>
</reference>
<organism evidence="2 3">
    <name type="scientific">Arthrobacter ginsengisoli</name>
    <dbReference type="NCBI Taxonomy" id="1356565"/>
    <lineage>
        <taxon>Bacteria</taxon>
        <taxon>Bacillati</taxon>
        <taxon>Actinomycetota</taxon>
        <taxon>Actinomycetes</taxon>
        <taxon>Micrococcales</taxon>
        <taxon>Micrococcaceae</taxon>
        <taxon>Arthrobacter</taxon>
    </lineage>
</organism>
<sequence>MTSSKDGGPAGPERGGIAVQHPGVGDSSEAASRMRVTHQGVRNNANASTRLEEIRSSEPLIDDELTTLGVSRKCLATRGLRDCGGLDYPSMVTMDPRFLRVFRRFVRGQNGANAGVNAPEGSGPFVARSAEIRIQSVHANGPPLAGVLIGKPGVRQTRPLQKLRRRPVRAPCGMPGMRVGAGRSMRTTSAPDRQAPSRHAAPVPCRRVPQRVSRSRVQAWIFSKVSAVVGSSSQSSA</sequence>
<name>A0ABU1UE08_9MICC</name>
<accession>A0ABU1UE08</accession>
<protein>
    <submittedName>
        <fullName evidence="2">Uncharacterized protein</fullName>
    </submittedName>
</protein>
<evidence type="ECO:0000313" key="2">
    <source>
        <dbReference type="EMBL" id="MDR7083366.1"/>
    </source>
</evidence>
<keyword evidence="3" id="KW-1185">Reference proteome</keyword>
<evidence type="ECO:0000256" key="1">
    <source>
        <dbReference type="SAM" id="MobiDB-lite"/>
    </source>
</evidence>